<feature type="domain" description="TonB C-terminal" evidence="13">
    <location>
        <begin position="175"/>
        <end position="265"/>
    </location>
</feature>
<name>A0ABS1ITY3_9GAMM</name>
<feature type="region of interest" description="Disordered" evidence="12">
    <location>
        <begin position="64"/>
        <end position="174"/>
    </location>
</feature>
<evidence type="ECO:0000256" key="2">
    <source>
        <dbReference type="ARBA" id="ARBA00006555"/>
    </source>
</evidence>
<keyword evidence="4" id="KW-0813">Transport</keyword>
<keyword evidence="6" id="KW-0997">Cell inner membrane</keyword>
<evidence type="ECO:0000256" key="12">
    <source>
        <dbReference type="SAM" id="MobiDB-lite"/>
    </source>
</evidence>
<evidence type="ECO:0000256" key="5">
    <source>
        <dbReference type="ARBA" id="ARBA00022475"/>
    </source>
</evidence>
<dbReference type="InterPro" id="IPR049924">
    <property type="entry name" value="TonB_pro-rich"/>
</dbReference>
<evidence type="ECO:0000256" key="7">
    <source>
        <dbReference type="ARBA" id="ARBA00022692"/>
    </source>
</evidence>
<evidence type="ECO:0000256" key="3">
    <source>
        <dbReference type="ARBA" id="ARBA00022362"/>
    </source>
</evidence>
<evidence type="ECO:0000313" key="15">
    <source>
        <dbReference type="Proteomes" id="UP001296921"/>
    </source>
</evidence>
<reference evidence="14 15" key="1">
    <citation type="submission" date="2020-11" db="EMBL/GenBank/DDBJ databases">
        <title>Insectihabitans protaetiae gen. nov. sp. nov. and Insectihabitans allomyrinae sp. nov., isolated from larvae of Protaetia brevitarsis seulensis and Allomyrina dichotoma, respectively.</title>
        <authorList>
            <person name="Lee S.D."/>
            <person name="Byeon Y.-S."/>
            <person name="Kim S.-M."/>
            <person name="Yang H.L."/>
            <person name="Kim I.S."/>
        </authorList>
    </citation>
    <scope>NUCLEOTIDE SEQUENCE [LARGE SCALE GENOMIC DNA]</scope>
    <source>
        <strain evidence="14 15">BWR-B9</strain>
    </source>
</reference>
<evidence type="ECO:0000259" key="13">
    <source>
        <dbReference type="PROSITE" id="PS52015"/>
    </source>
</evidence>
<evidence type="ECO:0000256" key="6">
    <source>
        <dbReference type="ARBA" id="ARBA00022519"/>
    </source>
</evidence>
<dbReference type="Pfam" id="PF16031">
    <property type="entry name" value="TonB_N"/>
    <property type="match status" value="1"/>
</dbReference>
<dbReference type="InterPro" id="IPR006260">
    <property type="entry name" value="TonB/TolA_C"/>
</dbReference>
<keyword evidence="5" id="KW-1003">Cell membrane</keyword>
<evidence type="ECO:0000256" key="1">
    <source>
        <dbReference type="ARBA" id="ARBA00004383"/>
    </source>
</evidence>
<protein>
    <recommendedName>
        <fullName evidence="3">Protein TonB</fullName>
    </recommendedName>
</protein>
<feature type="compositionally biased region" description="Low complexity" evidence="12">
    <location>
        <begin position="160"/>
        <end position="174"/>
    </location>
</feature>
<dbReference type="NCBIfam" id="TIGR01352">
    <property type="entry name" value="tonB_Cterm"/>
    <property type="match status" value="1"/>
</dbReference>
<dbReference type="PANTHER" id="PTHR33446">
    <property type="entry name" value="PROTEIN TONB-RELATED"/>
    <property type="match status" value="1"/>
</dbReference>
<keyword evidence="10" id="KW-1133">Transmembrane helix</keyword>
<sequence>MKKFFLARRFSWPLTFSVCLHASLIGGLVFASIKDQVEIPAPDDSAPMNVVMVNPAMFATPAEVAEQNTPAQQPTAIPEPEPEEAKPEPVPEPIPEPPPVEKPKPVEVEKPKPKPKPKPVEEPKKQPKKEPKPKREPVKERTEQAPVDKPATAPITTANTSTVASGPAASVSGAAPATGSKILRQVEPAYPKQAFDRRIEGQVEIMFDIDEDGRIENVRILSATPPRMFERDVKVALKKWRYTPVVVKDKKLTIIFKIDGGAQIR</sequence>
<dbReference type="InterPro" id="IPR037682">
    <property type="entry name" value="TonB_C"/>
</dbReference>
<keyword evidence="7" id="KW-0812">Transmembrane</keyword>
<dbReference type="EMBL" id="JADRCR010000007">
    <property type="protein sequence ID" value="MBK5144730.1"/>
    <property type="molecule type" value="Genomic_DNA"/>
</dbReference>
<keyword evidence="15" id="KW-1185">Reference proteome</keyword>
<evidence type="ECO:0000313" key="14">
    <source>
        <dbReference type="EMBL" id="MBK5144730.1"/>
    </source>
</evidence>
<comment type="subcellular location">
    <subcellularLocation>
        <location evidence="1">Cell inner membrane</location>
        <topology evidence="1">Single-pass membrane protein</topology>
        <orientation evidence="1">Periplasmic side</orientation>
    </subcellularLocation>
</comment>
<evidence type="ECO:0000256" key="9">
    <source>
        <dbReference type="ARBA" id="ARBA00022927"/>
    </source>
</evidence>
<evidence type="ECO:0000256" key="11">
    <source>
        <dbReference type="ARBA" id="ARBA00023136"/>
    </source>
</evidence>
<proteinExistence type="inferred from homology"/>
<evidence type="ECO:0000256" key="4">
    <source>
        <dbReference type="ARBA" id="ARBA00022448"/>
    </source>
</evidence>
<dbReference type="Proteomes" id="UP001296921">
    <property type="component" value="Unassembled WGS sequence"/>
</dbReference>
<dbReference type="Pfam" id="PF03544">
    <property type="entry name" value="TonB_C"/>
    <property type="match status" value="1"/>
</dbReference>
<dbReference type="RefSeq" id="WP_218467303.1">
    <property type="nucleotide sequence ID" value="NZ_JADRCR010000007.1"/>
</dbReference>
<dbReference type="InterPro" id="IPR051045">
    <property type="entry name" value="TonB-dependent_transducer"/>
</dbReference>
<dbReference type="PANTHER" id="PTHR33446:SF8">
    <property type="entry name" value="PROTEIN TONB"/>
    <property type="match status" value="1"/>
</dbReference>
<keyword evidence="11" id="KW-0472">Membrane</keyword>
<organism evidence="14 15">
    <name type="scientific">Limnobaculum allomyrinae</name>
    <dbReference type="NCBI Taxonomy" id="2791986"/>
    <lineage>
        <taxon>Bacteria</taxon>
        <taxon>Pseudomonadati</taxon>
        <taxon>Pseudomonadota</taxon>
        <taxon>Gammaproteobacteria</taxon>
        <taxon>Enterobacterales</taxon>
        <taxon>Budviciaceae</taxon>
        <taxon>Limnobaculum</taxon>
    </lineage>
</organism>
<feature type="compositionally biased region" description="Basic and acidic residues" evidence="12">
    <location>
        <begin position="99"/>
        <end position="143"/>
    </location>
</feature>
<evidence type="ECO:0000256" key="8">
    <source>
        <dbReference type="ARBA" id="ARBA00022737"/>
    </source>
</evidence>
<gene>
    <name evidence="14" type="ORF">I2494_13585</name>
</gene>
<comment type="similarity">
    <text evidence="2">Belongs to the TonB family.</text>
</comment>
<keyword evidence="8" id="KW-0677">Repeat</keyword>
<dbReference type="PROSITE" id="PS52015">
    <property type="entry name" value="TONB_CTD"/>
    <property type="match status" value="1"/>
</dbReference>
<comment type="caution">
    <text evidence="14">The sequence shown here is derived from an EMBL/GenBank/DDBJ whole genome shotgun (WGS) entry which is preliminary data.</text>
</comment>
<evidence type="ECO:0000256" key="10">
    <source>
        <dbReference type="ARBA" id="ARBA00022989"/>
    </source>
</evidence>
<keyword evidence="9" id="KW-0653">Protein transport</keyword>
<accession>A0ABS1ITY3</accession>
<feature type="compositionally biased region" description="Polar residues" evidence="12">
    <location>
        <begin position="66"/>
        <end position="75"/>
    </location>
</feature>